<comment type="caution">
    <text evidence="3">The sequence shown here is derived from an EMBL/GenBank/DDBJ whole genome shotgun (WGS) entry which is preliminary data.</text>
</comment>
<gene>
    <name evidence="3" type="primary">CGR1_2</name>
    <name evidence="3" type="ORF">Sste5346_006566</name>
</gene>
<dbReference type="EMBL" id="JAWCUI010000039">
    <property type="protein sequence ID" value="KAL1893134.1"/>
    <property type="molecule type" value="Genomic_DNA"/>
</dbReference>
<protein>
    <submittedName>
        <fullName evidence="3">rRNA-processing protein cgr1</fullName>
    </submittedName>
</protein>
<dbReference type="Gene3D" id="2.120.10.30">
    <property type="entry name" value="TolB, C-terminal domain"/>
    <property type="match status" value="1"/>
</dbReference>
<sequence length="323" mass="34754">MQTWNVTQPSIALQGLLLEGPFFDEATRECRIIDIVGETVHTYNVDAGPSSLRTVTSEDCLGVTVNIKSIPSSRAYLVGARHGVAAINTTTGKLKYLYKFWQDASEERQQLMRSNDGAVDSCGRLWVGSMIDPGIAGEERPEGALFKVEATSDGSLTSTQIVAGVQSPNGTAWNAADTIMYWTDSGKRSIFAFDFDAVAGTIANQRTYWNAAAAGYADGANPDGLVIDAEDCIWTALWRGSAVVRLDPAGNTIGKVLLPTAYVTCPLFVDTKLVITTARDPDHKDETEDSGVRRGGDVYEVDVGVKGVPRHEFILPAGASIAW</sequence>
<dbReference type="InterPro" id="IPR005511">
    <property type="entry name" value="SMP-30"/>
</dbReference>
<comment type="similarity">
    <text evidence="1">Belongs to the SMP-30/CGR1 family.</text>
</comment>
<dbReference type="InterPro" id="IPR013658">
    <property type="entry name" value="SGL"/>
</dbReference>
<dbReference type="Pfam" id="PF08450">
    <property type="entry name" value="SGL"/>
    <property type="match status" value="1"/>
</dbReference>
<accession>A0ABR3Z0S6</accession>
<proteinExistence type="inferred from homology"/>
<dbReference type="Proteomes" id="UP001583186">
    <property type="component" value="Unassembled WGS sequence"/>
</dbReference>
<dbReference type="PRINTS" id="PR01790">
    <property type="entry name" value="SMP30FAMILY"/>
</dbReference>
<dbReference type="InterPro" id="IPR011042">
    <property type="entry name" value="6-blade_b-propeller_TolB-like"/>
</dbReference>
<reference evidence="3 4" key="1">
    <citation type="journal article" date="2024" name="IMA Fungus">
        <title>IMA Genome - F19 : A genome assembly and annotation guide to empower mycologists, including annotated draft genome sequences of Ceratocystis pirilliformis, Diaporthe australafricana, Fusarium ophioides, Paecilomyces lecythidis, and Sporothrix stenoceras.</title>
        <authorList>
            <person name="Aylward J."/>
            <person name="Wilson A.M."/>
            <person name="Visagie C.M."/>
            <person name="Spraker J."/>
            <person name="Barnes I."/>
            <person name="Buitendag C."/>
            <person name="Ceriani C."/>
            <person name="Del Mar Angel L."/>
            <person name="du Plessis D."/>
            <person name="Fuchs T."/>
            <person name="Gasser K."/>
            <person name="Kramer D."/>
            <person name="Li W."/>
            <person name="Munsamy K."/>
            <person name="Piso A."/>
            <person name="Price J.L."/>
            <person name="Sonnekus B."/>
            <person name="Thomas C."/>
            <person name="van der Nest A."/>
            <person name="van Dijk A."/>
            <person name="van Heerden A."/>
            <person name="van Vuuren N."/>
            <person name="Yilmaz N."/>
            <person name="Duong T.A."/>
            <person name="van der Merwe N.A."/>
            <person name="Wingfield M.J."/>
            <person name="Wingfield B.D."/>
        </authorList>
    </citation>
    <scope>NUCLEOTIDE SEQUENCE [LARGE SCALE GENOMIC DNA]</scope>
    <source>
        <strain evidence="3 4">CMW 5346</strain>
    </source>
</reference>
<evidence type="ECO:0000313" key="4">
    <source>
        <dbReference type="Proteomes" id="UP001583186"/>
    </source>
</evidence>
<keyword evidence="4" id="KW-1185">Reference proteome</keyword>
<organism evidence="3 4">
    <name type="scientific">Sporothrix stenoceras</name>
    <dbReference type="NCBI Taxonomy" id="5173"/>
    <lineage>
        <taxon>Eukaryota</taxon>
        <taxon>Fungi</taxon>
        <taxon>Dikarya</taxon>
        <taxon>Ascomycota</taxon>
        <taxon>Pezizomycotina</taxon>
        <taxon>Sordariomycetes</taxon>
        <taxon>Sordariomycetidae</taxon>
        <taxon>Ophiostomatales</taxon>
        <taxon>Ophiostomataceae</taxon>
        <taxon>Sporothrix</taxon>
    </lineage>
</organism>
<evidence type="ECO:0000313" key="3">
    <source>
        <dbReference type="EMBL" id="KAL1893134.1"/>
    </source>
</evidence>
<dbReference type="SUPFAM" id="SSF63829">
    <property type="entry name" value="Calcium-dependent phosphotriesterase"/>
    <property type="match status" value="1"/>
</dbReference>
<evidence type="ECO:0000259" key="2">
    <source>
        <dbReference type="Pfam" id="PF08450"/>
    </source>
</evidence>
<dbReference type="PANTHER" id="PTHR10907">
    <property type="entry name" value="REGUCALCIN"/>
    <property type="match status" value="1"/>
</dbReference>
<evidence type="ECO:0000256" key="1">
    <source>
        <dbReference type="ARBA" id="ARBA00008853"/>
    </source>
</evidence>
<dbReference type="PANTHER" id="PTHR10907:SF47">
    <property type="entry name" value="REGUCALCIN"/>
    <property type="match status" value="1"/>
</dbReference>
<name>A0ABR3Z0S6_9PEZI</name>
<feature type="domain" description="SMP-30/Gluconolactonase/LRE-like region" evidence="2">
    <location>
        <begin position="19"/>
        <end position="279"/>
    </location>
</feature>